<dbReference type="Proteomes" id="UP000629468">
    <property type="component" value="Unassembled WGS sequence"/>
</dbReference>
<organism evidence="3 4">
    <name type="scientific">Agaricus bisporus var. burnettii</name>
    <dbReference type="NCBI Taxonomy" id="192524"/>
    <lineage>
        <taxon>Eukaryota</taxon>
        <taxon>Fungi</taxon>
        <taxon>Dikarya</taxon>
        <taxon>Basidiomycota</taxon>
        <taxon>Agaricomycotina</taxon>
        <taxon>Agaricomycetes</taxon>
        <taxon>Agaricomycetidae</taxon>
        <taxon>Agaricales</taxon>
        <taxon>Agaricineae</taxon>
        <taxon>Agaricaceae</taxon>
        <taxon>Agaricus</taxon>
    </lineage>
</organism>
<dbReference type="AlphaFoldDB" id="A0A8H7EW69"/>
<dbReference type="PANTHER" id="PTHR10039">
    <property type="entry name" value="AMELOGENIN"/>
    <property type="match status" value="1"/>
</dbReference>
<dbReference type="Pfam" id="PF24883">
    <property type="entry name" value="NPHP3_N"/>
    <property type="match status" value="1"/>
</dbReference>
<dbReference type="EMBL" id="JABXXO010000014">
    <property type="protein sequence ID" value="KAF7760928.1"/>
    <property type="molecule type" value="Genomic_DNA"/>
</dbReference>
<proteinExistence type="predicted"/>
<keyword evidence="1" id="KW-0677">Repeat</keyword>
<dbReference type="SUPFAM" id="SSF52540">
    <property type="entry name" value="P-loop containing nucleoside triphosphate hydrolases"/>
    <property type="match status" value="1"/>
</dbReference>
<evidence type="ECO:0000256" key="1">
    <source>
        <dbReference type="ARBA" id="ARBA00022737"/>
    </source>
</evidence>
<dbReference type="InterPro" id="IPR056884">
    <property type="entry name" value="NPHP3-like_N"/>
</dbReference>
<dbReference type="Gene3D" id="3.40.50.300">
    <property type="entry name" value="P-loop containing nucleotide triphosphate hydrolases"/>
    <property type="match status" value="1"/>
</dbReference>
<gene>
    <name evidence="3" type="ORF">Agabi119p4_10337</name>
</gene>
<comment type="caution">
    <text evidence="3">The sequence shown here is derived from an EMBL/GenBank/DDBJ whole genome shotgun (WGS) entry which is preliminary data.</text>
</comment>
<reference evidence="3 4" key="1">
    <citation type="journal article" name="Sci. Rep.">
        <title>Telomere-to-telomere assembled and centromere annotated genomes of the two main subspecies of the button mushroom Agaricus bisporus reveal especially polymorphic chromosome ends.</title>
        <authorList>
            <person name="Sonnenberg A.S.M."/>
            <person name="Sedaghat-Telgerd N."/>
            <person name="Lavrijssen B."/>
            <person name="Ohm R.A."/>
            <person name="Hendrickx P.M."/>
            <person name="Scholtmeijer K."/>
            <person name="Baars J.J.P."/>
            <person name="van Peer A."/>
        </authorList>
    </citation>
    <scope>NUCLEOTIDE SEQUENCE [LARGE SCALE GENOMIC DNA]</scope>
    <source>
        <strain evidence="3 4">H119_p4</strain>
    </source>
</reference>
<accession>A0A8H7EW69</accession>
<feature type="domain" description="Nephrocystin 3-like N-terminal" evidence="2">
    <location>
        <begin position="114"/>
        <end position="273"/>
    </location>
</feature>
<name>A0A8H7EW69_AGABI</name>
<dbReference type="InterPro" id="IPR027417">
    <property type="entry name" value="P-loop_NTPase"/>
</dbReference>
<evidence type="ECO:0000313" key="3">
    <source>
        <dbReference type="EMBL" id="KAF7760928.1"/>
    </source>
</evidence>
<evidence type="ECO:0000313" key="4">
    <source>
        <dbReference type="Proteomes" id="UP000629468"/>
    </source>
</evidence>
<sequence length="726" mass="82311">MTTTRKWIRFKASLRDFFFSEDEDGIQNGPRRPAGPEGFFTNAQHSTLHNPTMTAVHGNQYNTFSPTEGDRNVVTQMMSLLSQNIIRGAAHDSSVRDPPPRCHPDTRVKLINRITAWFEGQASLELLLWITGPAGVGKSAVVQTFAEYLVKSHLLGASVFISRPNKRDNPHGVFITIAYQLATRIEAYRDYIVERLRLDPELLNGDRQAQFTTFIVEPFTLKQLGAGGKRWGILLDGLDELRGTDAQCEIIRLISSFVHVYPNAPLVWIIASRPESRISHTFSDDEVQRCCWSEYIPIDSTEACEDVERFLRSSFKTTQKIFRHCVSSDWPSNADFLKLTAAASGLFIYAQVVMQFIGDSHHADPVARLEALISVIDRSNAFPTKDNPFVHLDALYHEILSSIPSRVWPTTKQLLGVAIYGGHIRLGRFGYNLRPNFLTLRGMSILFGITRNTVYASLDKARSTLKISDWKVAHKEPLTFLHASFADYLKESSRSGDFHVGSEEDVKKEVILKLLDIWNKCCGDDIATSSVEPAWQRYCSELTDKSSSRTIGNFHTNLLYDTIFNLTGAVYDISCNPMESPAYISLRNLHIRKLCCLLKAEHADHFVFSMMSISPEPRHIGFLREVRLEDLEFGHLDWKEMSPAYAHYGKKGLFHGETCLIHRPRSIAELKTFASDLLSLQERSPELVVVILGGIPTERVAVFQHPLNEKPIYFSDFIYYVIPYPE</sequence>
<protein>
    <recommendedName>
        <fullName evidence="2">Nephrocystin 3-like N-terminal domain-containing protein</fullName>
    </recommendedName>
</protein>
<dbReference type="PANTHER" id="PTHR10039:SF17">
    <property type="entry name" value="FUNGAL STAND N-TERMINAL GOODBYE DOMAIN-CONTAINING PROTEIN-RELATED"/>
    <property type="match status" value="1"/>
</dbReference>
<evidence type="ECO:0000259" key="2">
    <source>
        <dbReference type="Pfam" id="PF24883"/>
    </source>
</evidence>